<protein>
    <submittedName>
        <fullName evidence="2">Uncharacterized protein</fullName>
    </submittedName>
</protein>
<feature type="region of interest" description="Disordered" evidence="1">
    <location>
        <begin position="1"/>
        <end position="73"/>
    </location>
</feature>
<reference evidence="2" key="2">
    <citation type="journal article" date="2023" name="IMA Fungus">
        <title>Comparative genomic study of the Penicillium genus elucidates a diverse pangenome and 15 lateral gene transfer events.</title>
        <authorList>
            <person name="Petersen C."/>
            <person name="Sorensen T."/>
            <person name="Nielsen M.R."/>
            <person name="Sondergaard T.E."/>
            <person name="Sorensen J.L."/>
            <person name="Fitzpatrick D.A."/>
            <person name="Frisvad J.C."/>
            <person name="Nielsen K.L."/>
        </authorList>
    </citation>
    <scope>NUCLEOTIDE SEQUENCE</scope>
    <source>
        <strain evidence="2">IBT 3081</strain>
    </source>
</reference>
<organism evidence="2 3">
    <name type="scientific">Penicillium concentricum</name>
    <dbReference type="NCBI Taxonomy" id="293559"/>
    <lineage>
        <taxon>Eukaryota</taxon>
        <taxon>Fungi</taxon>
        <taxon>Dikarya</taxon>
        <taxon>Ascomycota</taxon>
        <taxon>Pezizomycotina</taxon>
        <taxon>Eurotiomycetes</taxon>
        <taxon>Eurotiomycetidae</taxon>
        <taxon>Eurotiales</taxon>
        <taxon>Aspergillaceae</taxon>
        <taxon>Penicillium</taxon>
    </lineage>
</organism>
<keyword evidence="3" id="KW-1185">Reference proteome</keyword>
<evidence type="ECO:0000256" key="1">
    <source>
        <dbReference type="SAM" id="MobiDB-lite"/>
    </source>
</evidence>
<gene>
    <name evidence="2" type="ORF">N7517_008191</name>
</gene>
<sequence length="160" mass="17571">MSQLLSSASPEPNNIWSLPTSIAGTVEDDYHSQQTDESDDDGKATSIDGGSDEEGTQGQRAKEHTKGRAMGGARSVKFLNPEYSTESMVKMIECMAESDAKSLKGQNQWNQGMQRNYIDLIGAMDRLSKEVAALRKQVEVLSSRDAVKTLETVGSKRQRQ</sequence>
<dbReference type="AlphaFoldDB" id="A0A9W9V3M8"/>
<accession>A0A9W9V3M8</accession>
<evidence type="ECO:0000313" key="3">
    <source>
        <dbReference type="Proteomes" id="UP001147752"/>
    </source>
</evidence>
<name>A0A9W9V3M8_9EURO</name>
<proteinExistence type="predicted"/>
<dbReference type="EMBL" id="JAPZBT010000003">
    <property type="protein sequence ID" value="KAJ5365305.1"/>
    <property type="molecule type" value="Genomic_DNA"/>
</dbReference>
<comment type="caution">
    <text evidence="2">The sequence shown here is derived from an EMBL/GenBank/DDBJ whole genome shotgun (WGS) entry which is preliminary data.</text>
</comment>
<dbReference type="Proteomes" id="UP001147752">
    <property type="component" value="Unassembled WGS sequence"/>
</dbReference>
<dbReference type="OrthoDB" id="4292227at2759"/>
<dbReference type="RefSeq" id="XP_056576772.1">
    <property type="nucleotide sequence ID" value="XM_056725921.1"/>
</dbReference>
<dbReference type="GeneID" id="81465104"/>
<evidence type="ECO:0000313" key="2">
    <source>
        <dbReference type="EMBL" id="KAJ5365305.1"/>
    </source>
</evidence>
<reference evidence="2" key="1">
    <citation type="submission" date="2022-12" db="EMBL/GenBank/DDBJ databases">
        <authorList>
            <person name="Petersen C."/>
        </authorList>
    </citation>
    <scope>NUCLEOTIDE SEQUENCE</scope>
    <source>
        <strain evidence="2">IBT 3081</strain>
    </source>
</reference>
<feature type="compositionally biased region" description="Polar residues" evidence="1">
    <location>
        <begin position="1"/>
        <end position="23"/>
    </location>
</feature>